<dbReference type="SUPFAM" id="SSF46785">
    <property type="entry name" value="Winged helix' DNA-binding domain"/>
    <property type="match status" value="1"/>
</dbReference>
<dbReference type="InterPro" id="IPR002577">
    <property type="entry name" value="HTH_HxlR"/>
</dbReference>
<dbReference type="AlphaFoldDB" id="A0A918QA72"/>
<keyword evidence="2" id="KW-0238">DNA-binding</keyword>
<accession>A0A918QA72</accession>
<evidence type="ECO:0000256" key="3">
    <source>
        <dbReference type="ARBA" id="ARBA00023163"/>
    </source>
</evidence>
<reference evidence="5" key="1">
    <citation type="journal article" date="2014" name="Int. J. Syst. Evol. Microbiol.">
        <title>Complete genome sequence of Corynebacterium casei LMG S-19264T (=DSM 44701T), isolated from a smear-ripened cheese.</title>
        <authorList>
            <consortium name="US DOE Joint Genome Institute (JGI-PGF)"/>
            <person name="Walter F."/>
            <person name="Albersmeier A."/>
            <person name="Kalinowski J."/>
            <person name="Ruckert C."/>
        </authorList>
    </citation>
    <scope>NUCLEOTIDE SEQUENCE</scope>
    <source>
        <strain evidence="5">KCTC 32296</strain>
    </source>
</reference>
<keyword evidence="6" id="KW-1185">Reference proteome</keyword>
<keyword evidence="1" id="KW-0805">Transcription regulation</keyword>
<comment type="caution">
    <text evidence="5">The sequence shown here is derived from an EMBL/GenBank/DDBJ whole genome shotgun (WGS) entry which is preliminary data.</text>
</comment>
<dbReference type="InterPro" id="IPR036390">
    <property type="entry name" value="WH_DNA-bd_sf"/>
</dbReference>
<protein>
    <submittedName>
        <fullName evidence="5">Transcriptional regulator</fullName>
    </submittedName>
</protein>
<gene>
    <name evidence="5" type="ORF">GCM10011273_25400</name>
</gene>
<name>A0A918QA72_9CAUL</name>
<organism evidence="5 6">
    <name type="scientific">Asticcacaulis endophyticus</name>
    <dbReference type="NCBI Taxonomy" id="1395890"/>
    <lineage>
        <taxon>Bacteria</taxon>
        <taxon>Pseudomonadati</taxon>
        <taxon>Pseudomonadota</taxon>
        <taxon>Alphaproteobacteria</taxon>
        <taxon>Caulobacterales</taxon>
        <taxon>Caulobacteraceae</taxon>
        <taxon>Asticcacaulis</taxon>
    </lineage>
</organism>
<evidence type="ECO:0000313" key="5">
    <source>
        <dbReference type="EMBL" id="GGZ37830.1"/>
    </source>
</evidence>
<keyword evidence="3" id="KW-0804">Transcription</keyword>
<dbReference type="PROSITE" id="PS51118">
    <property type="entry name" value="HTH_HXLR"/>
    <property type="match status" value="1"/>
</dbReference>
<evidence type="ECO:0000259" key="4">
    <source>
        <dbReference type="PROSITE" id="PS51118"/>
    </source>
</evidence>
<proteinExistence type="predicted"/>
<dbReference type="PANTHER" id="PTHR33204">
    <property type="entry name" value="TRANSCRIPTIONAL REGULATOR, MARR FAMILY"/>
    <property type="match status" value="1"/>
</dbReference>
<sequence length="157" mass="17673">MPRSRCAINLALEAVGDNWSLLIIRDLMFKGRKSFQAFLNAEEKIATNILTDRLVKLEAYGLISRQIDPTDKRKVIYGLTSKGADLAPVLVEFMSWTHKYELTDTPKDLRIEIEKNKPAFANRMIKGLQTATPSNSNPAVSKIVAQVEFSDETLSLF</sequence>
<evidence type="ECO:0000313" key="6">
    <source>
        <dbReference type="Proteomes" id="UP000662572"/>
    </source>
</evidence>
<dbReference type="PANTHER" id="PTHR33204:SF37">
    <property type="entry name" value="HTH-TYPE TRANSCRIPTIONAL REGULATOR YODB"/>
    <property type="match status" value="1"/>
</dbReference>
<dbReference type="Proteomes" id="UP000662572">
    <property type="component" value="Unassembled WGS sequence"/>
</dbReference>
<evidence type="ECO:0000256" key="1">
    <source>
        <dbReference type="ARBA" id="ARBA00023015"/>
    </source>
</evidence>
<dbReference type="Gene3D" id="1.10.10.10">
    <property type="entry name" value="Winged helix-like DNA-binding domain superfamily/Winged helix DNA-binding domain"/>
    <property type="match status" value="1"/>
</dbReference>
<dbReference type="InterPro" id="IPR036388">
    <property type="entry name" value="WH-like_DNA-bd_sf"/>
</dbReference>
<dbReference type="GO" id="GO:0003677">
    <property type="term" value="F:DNA binding"/>
    <property type="evidence" value="ECO:0007669"/>
    <property type="project" value="UniProtKB-KW"/>
</dbReference>
<evidence type="ECO:0000256" key="2">
    <source>
        <dbReference type="ARBA" id="ARBA00023125"/>
    </source>
</evidence>
<feature type="domain" description="HTH hxlR-type" evidence="4">
    <location>
        <begin position="6"/>
        <end position="105"/>
    </location>
</feature>
<reference evidence="5" key="2">
    <citation type="submission" date="2020-09" db="EMBL/GenBank/DDBJ databases">
        <authorList>
            <person name="Sun Q."/>
            <person name="Kim S."/>
        </authorList>
    </citation>
    <scope>NUCLEOTIDE SEQUENCE</scope>
    <source>
        <strain evidence="5">KCTC 32296</strain>
    </source>
</reference>
<dbReference type="Pfam" id="PF01638">
    <property type="entry name" value="HxlR"/>
    <property type="match status" value="1"/>
</dbReference>
<dbReference type="EMBL" id="BMZB01000003">
    <property type="protein sequence ID" value="GGZ37830.1"/>
    <property type="molecule type" value="Genomic_DNA"/>
</dbReference>